<dbReference type="PANTHER" id="PTHR43582">
    <property type="entry name" value="LINEARMYCIN RESISTANCE ATP-BINDING PROTEIN LNRL"/>
    <property type="match status" value="1"/>
</dbReference>
<keyword evidence="3" id="KW-1185">Reference proteome</keyword>
<evidence type="ECO:0000313" key="3">
    <source>
        <dbReference type="Proteomes" id="UP001065593"/>
    </source>
</evidence>
<reference evidence="2" key="1">
    <citation type="submission" date="2022-08" db="EMBL/GenBank/DDBJ databases">
        <title>Draft genome sequence of Lysinibacillus sp. strain KH24.</title>
        <authorList>
            <person name="Kanbe H."/>
            <person name="Itoh H."/>
        </authorList>
    </citation>
    <scope>NUCLEOTIDE SEQUENCE</scope>
    <source>
        <strain evidence="2">KH24</strain>
    </source>
</reference>
<dbReference type="InterPro" id="IPR003439">
    <property type="entry name" value="ABC_transporter-like_ATP-bd"/>
</dbReference>
<evidence type="ECO:0000259" key="1">
    <source>
        <dbReference type="PROSITE" id="PS50893"/>
    </source>
</evidence>
<feature type="domain" description="ABC transporter" evidence="1">
    <location>
        <begin position="1"/>
        <end position="177"/>
    </location>
</feature>
<dbReference type="Pfam" id="PF00005">
    <property type="entry name" value="ABC_tran"/>
    <property type="match status" value="1"/>
</dbReference>
<name>A0ABQ5NGF5_9BACI</name>
<dbReference type="Gene3D" id="3.40.50.300">
    <property type="entry name" value="P-loop containing nucleotide triphosphate hydrolases"/>
    <property type="match status" value="1"/>
</dbReference>
<accession>A0ABQ5NGF5</accession>
<dbReference type="PANTHER" id="PTHR43582:SF2">
    <property type="entry name" value="LINEARMYCIN RESISTANCE ATP-BINDING PROTEIN LNRL"/>
    <property type="match status" value="1"/>
</dbReference>
<protein>
    <submittedName>
        <fullName evidence="2">ABC transporter</fullName>
    </submittedName>
</protein>
<comment type="caution">
    <text evidence="2">The sequence shown here is derived from an EMBL/GenBank/DDBJ whole genome shotgun (WGS) entry which is preliminary data.</text>
</comment>
<sequence length="245" mass="27939">MKINGYTLDAKQDNAHIRQSIGVVFQQSLLDERLTVRENILHRGRAYRLSKTQLAENYQFVSKYLHLADIEQQKYGTLSGGQKRRADITRTLIHRPAILFLDEPATGLDPQTRQFVWQTIKQLQEETNMTVFLTTHYMEEATVANEVVVLKQGQIIAQGTPDALKTQYAHDQMALVFHQREEGLQWLVAQGLSYTEKLNIFSIRVKSTLHALALLQQAESLLASFEVVKGTMDDVFIHIMEGDVA</sequence>
<gene>
    <name evidence="2" type="ORF">LYSBPC_02530</name>
</gene>
<dbReference type="Proteomes" id="UP001065593">
    <property type="component" value="Unassembled WGS sequence"/>
</dbReference>
<dbReference type="SUPFAM" id="SSF52540">
    <property type="entry name" value="P-loop containing nucleoside triphosphate hydrolases"/>
    <property type="match status" value="1"/>
</dbReference>
<dbReference type="EMBL" id="BRZA01000001">
    <property type="protein sequence ID" value="GLC87126.1"/>
    <property type="molecule type" value="Genomic_DNA"/>
</dbReference>
<dbReference type="InterPro" id="IPR027417">
    <property type="entry name" value="P-loop_NTPase"/>
</dbReference>
<evidence type="ECO:0000313" key="2">
    <source>
        <dbReference type="EMBL" id="GLC87126.1"/>
    </source>
</evidence>
<proteinExistence type="predicted"/>
<organism evidence="2 3">
    <name type="scientific">Lysinibacillus piscis</name>
    <dbReference type="NCBI Taxonomy" id="2518931"/>
    <lineage>
        <taxon>Bacteria</taxon>
        <taxon>Bacillati</taxon>
        <taxon>Bacillota</taxon>
        <taxon>Bacilli</taxon>
        <taxon>Bacillales</taxon>
        <taxon>Bacillaceae</taxon>
        <taxon>Lysinibacillus</taxon>
    </lineage>
</organism>
<dbReference type="PROSITE" id="PS50893">
    <property type="entry name" value="ABC_TRANSPORTER_2"/>
    <property type="match status" value="1"/>
</dbReference>